<evidence type="ECO:0000313" key="4">
    <source>
        <dbReference type="Proteomes" id="UP000694620"/>
    </source>
</evidence>
<evidence type="ECO:0000256" key="1">
    <source>
        <dbReference type="ARBA" id="ARBA00010090"/>
    </source>
</evidence>
<dbReference type="Pfam" id="PF05461">
    <property type="entry name" value="ApoL"/>
    <property type="match status" value="1"/>
</dbReference>
<dbReference type="GO" id="GO:0016020">
    <property type="term" value="C:membrane"/>
    <property type="evidence" value="ECO:0007669"/>
    <property type="project" value="TreeGrafter"/>
</dbReference>
<protein>
    <recommendedName>
        <fullName evidence="5">Apolipoprotein L3</fullName>
    </recommendedName>
</protein>
<organism evidence="3 4">
    <name type="scientific">Erpetoichthys calabaricus</name>
    <name type="common">Rope fish</name>
    <name type="synonym">Calamoichthys calabaricus</name>
    <dbReference type="NCBI Taxonomy" id="27687"/>
    <lineage>
        <taxon>Eukaryota</taxon>
        <taxon>Metazoa</taxon>
        <taxon>Chordata</taxon>
        <taxon>Craniata</taxon>
        <taxon>Vertebrata</taxon>
        <taxon>Euteleostomi</taxon>
        <taxon>Actinopterygii</taxon>
        <taxon>Polypteriformes</taxon>
        <taxon>Polypteridae</taxon>
        <taxon>Erpetoichthys</taxon>
    </lineage>
</organism>
<dbReference type="PANTHER" id="PTHR14096">
    <property type="entry name" value="APOLIPOPROTEIN L"/>
    <property type="match status" value="1"/>
</dbReference>
<reference evidence="3" key="3">
    <citation type="submission" date="2025-09" db="UniProtKB">
        <authorList>
            <consortium name="Ensembl"/>
        </authorList>
    </citation>
    <scope>IDENTIFICATION</scope>
</reference>
<evidence type="ECO:0000256" key="2">
    <source>
        <dbReference type="SAM" id="Coils"/>
    </source>
</evidence>
<evidence type="ECO:0000313" key="3">
    <source>
        <dbReference type="Ensembl" id="ENSECRP00000014601.1"/>
    </source>
</evidence>
<dbReference type="GO" id="GO:0005576">
    <property type="term" value="C:extracellular region"/>
    <property type="evidence" value="ECO:0007669"/>
    <property type="project" value="InterPro"/>
</dbReference>
<dbReference type="GO" id="GO:0008289">
    <property type="term" value="F:lipid binding"/>
    <property type="evidence" value="ECO:0007669"/>
    <property type="project" value="InterPro"/>
</dbReference>
<feature type="coiled-coil region" evidence="2">
    <location>
        <begin position="258"/>
        <end position="285"/>
    </location>
</feature>
<dbReference type="Proteomes" id="UP000694620">
    <property type="component" value="Chromosome 12"/>
</dbReference>
<dbReference type="GO" id="GO:0042157">
    <property type="term" value="P:lipoprotein metabolic process"/>
    <property type="evidence" value="ECO:0007669"/>
    <property type="project" value="InterPro"/>
</dbReference>
<evidence type="ECO:0008006" key="5">
    <source>
        <dbReference type="Google" id="ProtNLM"/>
    </source>
</evidence>
<dbReference type="InterPro" id="IPR008405">
    <property type="entry name" value="ApoL"/>
</dbReference>
<keyword evidence="2" id="KW-0175">Coiled coil</keyword>
<dbReference type="GO" id="GO:0006869">
    <property type="term" value="P:lipid transport"/>
    <property type="evidence" value="ECO:0007669"/>
    <property type="project" value="InterPro"/>
</dbReference>
<accession>A0A8C4SH68</accession>
<keyword evidence="4" id="KW-1185">Reference proteome</keyword>
<comment type="similarity">
    <text evidence="1">Belongs to the apolipoprotein L family.</text>
</comment>
<proteinExistence type="inferred from homology"/>
<reference evidence="3" key="2">
    <citation type="submission" date="2025-08" db="UniProtKB">
        <authorList>
            <consortium name="Ensembl"/>
        </authorList>
    </citation>
    <scope>IDENTIFICATION</scope>
</reference>
<dbReference type="Ensembl" id="ENSECRT00000014859.1">
    <property type="protein sequence ID" value="ENSECRP00000014601.1"/>
    <property type="gene ID" value="ENSECRG00000009750.1"/>
</dbReference>
<name>A0A8C4SH68_ERPCA</name>
<dbReference type="GeneTree" id="ENSGT01030000234599"/>
<reference evidence="3" key="1">
    <citation type="submission" date="2021-06" db="EMBL/GenBank/DDBJ databases">
        <authorList>
            <consortium name="Wellcome Sanger Institute Data Sharing"/>
        </authorList>
    </citation>
    <scope>NUCLEOTIDE SEQUENCE [LARGE SCALE GENOMIC DNA]</scope>
</reference>
<dbReference type="PANTHER" id="PTHR14096:SF57">
    <property type="entry name" value="APOLIPOPROTEIN L4"/>
    <property type="match status" value="1"/>
</dbReference>
<sequence>MVDSPVAFGSCPAFNSNTIFFSLFNICFKFSNNRNTPELRTNLIYQKFSAPFLKTFSEHQEALEECLGKIEEIASAMDTVKRNVSIVSVSTGTVGIAGGVLCIIGLVLTPVTLGVSSILSIVGTAVGAGAGVGDLVTNITEGACNAVKKNKVEEILNKYKKTIEPIDESLRKQELVFNKVSEILGLGKAAVNMADDIANLTRIGDTVSDGAAVGLRGTGTGALKIMGGVGSSVFIVWDLYRICTNSISLAKGKKNETAEIIRRTVAELRRELQSYKHLYEVLQKGKEDPPWPTLIPQPPAALHEIWSPPQLGWGPVWPLGGAVSFQQPRWTILRPHPEVQLATGDQAPGALLGGL</sequence>
<dbReference type="AlphaFoldDB" id="A0A8C4SH68"/>